<dbReference type="Proteomes" id="UP000321606">
    <property type="component" value="Chromosome"/>
</dbReference>
<evidence type="ECO:0000313" key="3">
    <source>
        <dbReference type="Proteomes" id="UP000321606"/>
    </source>
</evidence>
<reference evidence="2 3" key="1">
    <citation type="submission" date="2019-07" db="EMBL/GenBank/DDBJ databases">
        <title>Complete Genome Sequence of Leptotrichia goodfellowii Strain JCM 16774.</title>
        <authorList>
            <person name="Watanabe S."/>
            <person name="Cui L."/>
        </authorList>
    </citation>
    <scope>NUCLEOTIDE SEQUENCE [LARGE SCALE GENOMIC DNA]</scope>
    <source>
        <strain evidence="2 3">JCM16774</strain>
    </source>
</reference>
<keyword evidence="1" id="KW-0472">Membrane</keyword>
<gene>
    <name evidence="2" type="ORF">JCM16774_1394</name>
</gene>
<feature type="transmembrane region" description="Helical" evidence="1">
    <location>
        <begin position="139"/>
        <end position="160"/>
    </location>
</feature>
<dbReference type="AlphaFoldDB" id="A0A510JB07"/>
<dbReference type="STRING" id="714315.GCA_000516535_01400"/>
<feature type="transmembrane region" description="Helical" evidence="1">
    <location>
        <begin position="62"/>
        <end position="82"/>
    </location>
</feature>
<sequence length="263" mass="30687">MAIKKYVIIALNEITIKLQYKFNSFVGIFLRFAQLSMLYYIWNGIYNSTKTGKIGNYTKKEMLIYIVLINLTVALFSSSYMMELGKMIHNGKLTTLLLRPINLLGESFAKYTGRKLFLIIIYLSALIFSRFTGFFKSPVYFLGMLIFIILSYIMFFYMISFMSTVGFWLIEVWPLSAVVNGIYLLLSGIYFPLDLLSENFYNIIKYNPFAIVGYASIHGLQEMFTEKEVFFYIIVIIIWIFVFRAAYRYAFTKGLRKYEGMGA</sequence>
<evidence type="ECO:0000256" key="1">
    <source>
        <dbReference type="SAM" id="Phobius"/>
    </source>
</evidence>
<feature type="transmembrane region" description="Helical" evidence="1">
    <location>
        <begin position="229"/>
        <end position="247"/>
    </location>
</feature>
<feature type="transmembrane region" description="Helical" evidence="1">
    <location>
        <begin position="20"/>
        <end position="42"/>
    </location>
</feature>
<keyword evidence="1" id="KW-0812">Transmembrane</keyword>
<evidence type="ECO:0000313" key="2">
    <source>
        <dbReference type="EMBL" id="BBM36462.1"/>
    </source>
</evidence>
<feature type="transmembrane region" description="Helical" evidence="1">
    <location>
        <begin position="116"/>
        <end position="133"/>
    </location>
</feature>
<dbReference type="InterPro" id="IPR010390">
    <property type="entry name" value="ABC-2_transporter-like"/>
</dbReference>
<dbReference type="KEGG" id="lgo:JCM16774_1394"/>
<dbReference type="EMBL" id="AP019822">
    <property type="protein sequence ID" value="BBM36462.1"/>
    <property type="molecule type" value="Genomic_DNA"/>
</dbReference>
<keyword evidence="1" id="KW-1133">Transmembrane helix</keyword>
<dbReference type="Pfam" id="PF06182">
    <property type="entry name" value="ABC2_membrane_6"/>
    <property type="match status" value="1"/>
</dbReference>
<protein>
    <recommendedName>
        <fullName evidence="4">ABC-2 type transporter</fullName>
    </recommendedName>
</protein>
<evidence type="ECO:0008006" key="4">
    <source>
        <dbReference type="Google" id="ProtNLM"/>
    </source>
</evidence>
<dbReference type="OrthoDB" id="2027431at2"/>
<dbReference type="PANTHER" id="PTHR36832:SF1">
    <property type="entry name" value="SLR1174 PROTEIN"/>
    <property type="match status" value="1"/>
</dbReference>
<name>A0A510JB07_9FUSO</name>
<feature type="transmembrane region" description="Helical" evidence="1">
    <location>
        <begin position="172"/>
        <end position="193"/>
    </location>
</feature>
<dbReference type="RefSeq" id="WP_026737755.1">
    <property type="nucleotide sequence ID" value="NZ_AP019822.1"/>
</dbReference>
<proteinExistence type="predicted"/>
<accession>A0A510JB07</accession>
<organism evidence="2 3">
    <name type="scientific">Pseudoleptotrichia goodfellowii</name>
    <dbReference type="NCBI Taxonomy" id="157692"/>
    <lineage>
        <taxon>Bacteria</taxon>
        <taxon>Fusobacteriati</taxon>
        <taxon>Fusobacteriota</taxon>
        <taxon>Fusobacteriia</taxon>
        <taxon>Fusobacteriales</taxon>
        <taxon>Leptotrichiaceae</taxon>
        <taxon>Pseudoleptotrichia</taxon>
    </lineage>
</organism>
<dbReference type="PANTHER" id="PTHR36832">
    <property type="entry name" value="SLR1174 PROTEIN-RELATED"/>
    <property type="match status" value="1"/>
</dbReference>